<comment type="catalytic activity">
    <reaction evidence="4">
        <text>ATP + H2O = ADP + phosphate + H(+)</text>
        <dbReference type="Rhea" id="RHEA:13065"/>
        <dbReference type="ChEBI" id="CHEBI:15377"/>
        <dbReference type="ChEBI" id="CHEBI:15378"/>
        <dbReference type="ChEBI" id="CHEBI:30616"/>
        <dbReference type="ChEBI" id="CHEBI:43474"/>
        <dbReference type="ChEBI" id="CHEBI:456216"/>
        <dbReference type="EC" id="5.6.2.4"/>
    </reaction>
</comment>
<feature type="compositionally biased region" description="Acidic residues" evidence="5">
    <location>
        <begin position="505"/>
        <end position="514"/>
    </location>
</feature>
<evidence type="ECO:0000256" key="5">
    <source>
        <dbReference type="SAM" id="MobiDB-lite"/>
    </source>
</evidence>
<comment type="caution">
    <text evidence="7">The sequence shown here is derived from an EMBL/GenBank/DDBJ whole genome shotgun (WGS) entry which is preliminary data.</text>
</comment>
<evidence type="ECO:0000256" key="2">
    <source>
        <dbReference type="ARBA" id="ARBA00034617"/>
    </source>
</evidence>
<protein>
    <recommendedName>
        <fullName evidence="6">Helicase HerA central domain-containing protein</fullName>
    </recommendedName>
</protein>
<gene>
    <name evidence="7" type="ORF">AKJ66_03875</name>
</gene>
<evidence type="ECO:0000256" key="3">
    <source>
        <dbReference type="ARBA" id="ARBA00048954"/>
    </source>
</evidence>
<dbReference type="Proteomes" id="UP000070657">
    <property type="component" value="Unassembled WGS sequence"/>
</dbReference>
<dbReference type="InterPro" id="IPR008571">
    <property type="entry name" value="HerA-like"/>
</dbReference>
<dbReference type="Gene3D" id="3.40.50.300">
    <property type="entry name" value="P-loop containing nucleotide triphosphate hydrolases"/>
    <property type="match status" value="2"/>
</dbReference>
<evidence type="ECO:0000313" key="7">
    <source>
        <dbReference type="EMBL" id="KXA92603.1"/>
    </source>
</evidence>
<dbReference type="EMBL" id="LHXP01000056">
    <property type="protein sequence ID" value="KXA92603.1"/>
    <property type="molecule type" value="Genomic_DNA"/>
</dbReference>
<dbReference type="PANTHER" id="PTHR42957">
    <property type="entry name" value="HELICASE MJ1565-RELATED"/>
    <property type="match status" value="1"/>
</dbReference>
<dbReference type="Pfam" id="PF01935">
    <property type="entry name" value="DUF87"/>
    <property type="match status" value="1"/>
</dbReference>
<name>A0A133UEI0_9EURY</name>
<proteinExistence type="inferred from homology"/>
<organism evidence="7 8">
    <name type="scientific">candidate division MSBL1 archaeon SCGC-AAA259E22</name>
    <dbReference type="NCBI Taxonomy" id="1698265"/>
    <lineage>
        <taxon>Archaea</taxon>
        <taxon>Methanobacteriati</taxon>
        <taxon>Methanobacteriota</taxon>
        <taxon>candidate division MSBL1</taxon>
    </lineage>
</organism>
<comment type="catalytic activity">
    <reaction evidence="2">
        <text>Couples ATP hydrolysis with the unwinding of duplex DNA by translocating in the 3'-5' direction.</text>
        <dbReference type="EC" id="5.6.2.4"/>
    </reaction>
</comment>
<reference evidence="7 8" key="1">
    <citation type="journal article" date="2016" name="Sci. Rep.">
        <title>Metabolic traits of an uncultured archaeal lineage -MSBL1- from brine pools of the Red Sea.</title>
        <authorList>
            <person name="Mwirichia R."/>
            <person name="Alam I."/>
            <person name="Rashid M."/>
            <person name="Vinu M."/>
            <person name="Ba-Alawi W."/>
            <person name="Anthony Kamau A."/>
            <person name="Kamanda Ngugi D."/>
            <person name="Goker M."/>
            <person name="Klenk H.P."/>
            <person name="Bajic V."/>
            <person name="Stingl U."/>
        </authorList>
    </citation>
    <scope>NUCLEOTIDE SEQUENCE [LARGE SCALE GENOMIC DNA]</scope>
    <source>
        <strain evidence="7">SCGC-AAA259E22</strain>
    </source>
</reference>
<dbReference type="SUPFAM" id="SSF52540">
    <property type="entry name" value="P-loop containing nucleoside triphosphate hydrolases"/>
    <property type="match status" value="1"/>
</dbReference>
<dbReference type="AlphaFoldDB" id="A0A133UEI0"/>
<dbReference type="GO" id="GO:0043139">
    <property type="term" value="F:5'-3' DNA helicase activity"/>
    <property type="evidence" value="ECO:0007669"/>
    <property type="project" value="UniProtKB-EC"/>
</dbReference>
<comment type="similarity">
    <text evidence="1">Belongs to the HerA family.</text>
</comment>
<evidence type="ECO:0000256" key="1">
    <source>
        <dbReference type="ARBA" id="ARBA00007816"/>
    </source>
</evidence>
<dbReference type="InterPro" id="IPR002789">
    <property type="entry name" value="HerA_central"/>
</dbReference>
<feature type="compositionally biased region" description="Basic and acidic residues" evidence="5">
    <location>
        <begin position="486"/>
        <end position="504"/>
    </location>
</feature>
<dbReference type="PANTHER" id="PTHR42957:SF1">
    <property type="entry name" value="HELICASE MJ1565-RELATED"/>
    <property type="match status" value="1"/>
</dbReference>
<dbReference type="InterPro" id="IPR027417">
    <property type="entry name" value="P-loop_NTPase"/>
</dbReference>
<evidence type="ECO:0000259" key="6">
    <source>
        <dbReference type="Pfam" id="PF01935"/>
    </source>
</evidence>
<evidence type="ECO:0000256" key="4">
    <source>
        <dbReference type="ARBA" id="ARBA00048988"/>
    </source>
</evidence>
<evidence type="ECO:0000313" key="8">
    <source>
        <dbReference type="Proteomes" id="UP000070657"/>
    </source>
</evidence>
<feature type="region of interest" description="Disordered" evidence="5">
    <location>
        <begin position="473"/>
        <end position="514"/>
    </location>
</feature>
<comment type="catalytic activity">
    <reaction evidence="3">
        <text>ATP + H2O = ADP + phosphate + H(+)</text>
        <dbReference type="Rhea" id="RHEA:13065"/>
        <dbReference type="ChEBI" id="CHEBI:15377"/>
        <dbReference type="ChEBI" id="CHEBI:15378"/>
        <dbReference type="ChEBI" id="CHEBI:30616"/>
        <dbReference type="ChEBI" id="CHEBI:43474"/>
        <dbReference type="ChEBI" id="CHEBI:456216"/>
        <dbReference type="EC" id="5.6.2.3"/>
    </reaction>
</comment>
<keyword evidence="8" id="KW-1185">Reference proteome</keyword>
<accession>A0A133UEI0</accession>
<dbReference type="GO" id="GO:0043138">
    <property type="term" value="F:3'-5' DNA helicase activity"/>
    <property type="evidence" value="ECO:0007669"/>
    <property type="project" value="UniProtKB-EC"/>
</dbReference>
<dbReference type="PATRIC" id="fig|1698265.3.peg.853"/>
<feature type="domain" description="Helicase HerA central" evidence="6">
    <location>
        <begin position="135"/>
        <end position="333"/>
    </location>
</feature>
<sequence>MVVGRAIGPGETENELIFVTTTIDEVRVGEFVYYETNEKHSLCRVMSREEIQVFPDTFLDSREYTPKQIASALGVTEEENVERYKVKAKILGTFTEEDGEFKNLRLPPEPGTPIFRAENDYLEKVLYPSREQGVLEVGSLLNREVEEVKIKLDMNEIVTKHLSILASTGSGKSYTVGVLLEELVKSNNRGSGIVVDVHGEYDTLAQDSEIGKYFEIYEPKIKIKNMTVETFNLASPRSLTGKMKNRLYQVLERLKKNANYGFNEILEELDEEDQTEAGIRWRINSIKNYGIFDKSIETSIDDICQPGKFSILQFPQASEIEEKIALSYFARKILEARKNYKKIQMGKKLPKKAETINFPVVIILEEAHNYAPANQDVPTRDLLRSIAREGRKFGVGLCVVTQRPSRLDEDVLSQCNSNIIMKIKNEADQNSIRKGVEAASEDLIRDLPGLTPGQAIIAGECLNTPVLVSIRKRKSEHGGTTPNVAEESRMAYEKSMEEQRRADSEMEEVDKEVL</sequence>